<proteinExistence type="predicted"/>
<evidence type="ECO:0000256" key="1">
    <source>
        <dbReference type="SAM" id="MobiDB-lite"/>
    </source>
</evidence>
<dbReference type="Proteomes" id="UP000800041">
    <property type="component" value="Unassembled WGS sequence"/>
</dbReference>
<evidence type="ECO:0000313" key="2">
    <source>
        <dbReference type="EMBL" id="KAF1980861.1"/>
    </source>
</evidence>
<keyword evidence="3" id="KW-1185">Reference proteome</keyword>
<gene>
    <name evidence="2" type="ORF">K402DRAFT_399091</name>
</gene>
<reference evidence="2" key="1">
    <citation type="journal article" date="2020" name="Stud. Mycol.">
        <title>101 Dothideomycetes genomes: a test case for predicting lifestyles and emergence of pathogens.</title>
        <authorList>
            <person name="Haridas S."/>
            <person name="Albert R."/>
            <person name="Binder M."/>
            <person name="Bloem J."/>
            <person name="Labutti K."/>
            <person name="Salamov A."/>
            <person name="Andreopoulos B."/>
            <person name="Baker S."/>
            <person name="Barry K."/>
            <person name="Bills G."/>
            <person name="Bluhm B."/>
            <person name="Cannon C."/>
            <person name="Castanera R."/>
            <person name="Culley D."/>
            <person name="Daum C."/>
            <person name="Ezra D."/>
            <person name="Gonzalez J."/>
            <person name="Henrissat B."/>
            <person name="Kuo A."/>
            <person name="Liang C."/>
            <person name="Lipzen A."/>
            <person name="Lutzoni F."/>
            <person name="Magnuson J."/>
            <person name="Mondo S."/>
            <person name="Nolan M."/>
            <person name="Ohm R."/>
            <person name="Pangilinan J."/>
            <person name="Park H.-J."/>
            <person name="Ramirez L."/>
            <person name="Alfaro M."/>
            <person name="Sun H."/>
            <person name="Tritt A."/>
            <person name="Yoshinaga Y."/>
            <person name="Zwiers L.-H."/>
            <person name="Turgeon B."/>
            <person name="Goodwin S."/>
            <person name="Spatafora J."/>
            <person name="Crous P."/>
            <person name="Grigoriev I."/>
        </authorList>
    </citation>
    <scope>NUCLEOTIDE SEQUENCE</scope>
    <source>
        <strain evidence="2">CBS 113979</strain>
    </source>
</reference>
<organism evidence="2 3">
    <name type="scientific">Aulographum hederae CBS 113979</name>
    <dbReference type="NCBI Taxonomy" id="1176131"/>
    <lineage>
        <taxon>Eukaryota</taxon>
        <taxon>Fungi</taxon>
        <taxon>Dikarya</taxon>
        <taxon>Ascomycota</taxon>
        <taxon>Pezizomycotina</taxon>
        <taxon>Dothideomycetes</taxon>
        <taxon>Pleosporomycetidae</taxon>
        <taxon>Aulographales</taxon>
        <taxon>Aulographaceae</taxon>
    </lineage>
</organism>
<protein>
    <submittedName>
        <fullName evidence="2">Uncharacterized protein</fullName>
    </submittedName>
</protein>
<dbReference type="EMBL" id="ML977217">
    <property type="protein sequence ID" value="KAF1980861.1"/>
    <property type="molecule type" value="Genomic_DNA"/>
</dbReference>
<accession>A0A6G1GIX1</accession>
<feature type="region of interest" description="Disordered" evidence="1">
    <location>
        <begin position="1"/>
        <end position="22"/>
    </location>
</feature>
<dbReference type="AlphaFoldDB" id="A0A6G1GIX1"/>
<name>A0A6G1GIX1_9PEZI</name>
<evidence type="ECO:0000313" key="3">
    <source>
        <dbReference type="Proteomes" id="UP000800041"/>
    </source>
</evidence>
<sequence>MKRDHPDAGKALQNGRMKKSHGLADWRCKICTNPPWSNRSKANAKYHCRTKHLQ</sequence>